<reference evidence="2 3" key="1">
    <citation type="journal article" date="2018" name="IMA Fungus">
        <title>IMA Genome-F 9: Draft genome sequence of Annulohypoxylon stygium, Aspergillus mulundensis, Berkeleyomyces basicola (syn. Thielaviopsis basicola), Ceratocystis smalleyi, two Cercospora beticola strains, Coleophoma cylindrospora, Fusarium fracticaudum, Phialophora cf. hyalina, and Morchella septimelata.</title>
        <authorList>
            <person name="Wingfield B.D."/>
            <person name="Bills G.F."/>
            <person name="Dong Y."/>
            <person name="Huang W."/>
            <person name="Nel W.J."/>
            <person name="Swalarsk-Parry B.S."/>
            <person name="Vaghefi N."/>
            <person name="Wilken P.M."/>
            <person name="An Z."/>
            <person name="de Beer Z.W."/>
            <person name="De Vos L."/>
            <person name="Chen L."/>
            <person name="Duong T.A."/>
            <person name="Gao Y."/>
            <person name="Hammerbacher A."/>
            <person name="Kikkert J.R."/>
            <person name="Li Y."/>
            <person name="Li H."/>
            <person name="Li K."/>
            <person name="Li Q."/>
            <person name="Liu X."/>
            <person name="Ma X."/>
            <person name="Naidoo K."/>
            <person name="Pethybridge S.J."/>
            <person name="Sun J."/>
            <person name="Steenkamp E.T."/>
            <person name="van der Nest M.A."/>
            <person name="van Wyk S."/>
            <person name="Wingfield M.J."/>
            <person name="Xiong C."/>
            <person name="Yue Q."/>
            <person name="Zhang X."/>
        </authorList>
    </citation>
    <scope>NUCLEOTIDE SEQUENCE [LARGE SCALE GENOMIC DNA]</scope>
    <source>
        <strain evidence="2 3">BP6252</strain>
    </source>
</reference>
<keyword evidence="1" id="KW-0808">Transferase</keyword>
<dbReference type="InterPro" id="IPR050317">
    <property type="entry name" value="Plant_Fungal_Acyltransferase"/>
</dbReference>
<evidence type="ECO:0000313" key="2">
    <source>
        <dbReference type="EMBL" id="RDW58825.1"/>
    </source>
</evidence>
<dbReference type="Proteomes" id="UP000256645">
    <property type="component" value="Unassembled WGS sequence"/>
</dbReference>
<organism evidence="2 3">
    <name type="scientific">Coleophoma cylindrospora</name>
    <dbReference type="NCBI Taxonomy" id="1849047"/>
    <lineage>
        <taxon>Eukaryota</taxon>
        <taxon>Fungi</taxon>
        <taxon>Dikarya</taxon>
        <taxon>Ascomycota</taxon>
        <taxon>Pezizomycotina</taxon>
        <taxon>Leotiomycetes</taxon>
        <taxon>Helotiales</taxon>
        <taxon>Dermateaceae</taxon>
        <taxon>Coleophoma</taxon>
    </lineage>
</organism>
<dbReference type="Pfam" id="PF02458">
    <property type="entry name" value="Transferase"/>
    <property type="match status" value="1"/>
</dbReference>
<comment type="caution">
    <text evidence="2">The sequence shown here is derived from an EMBL/GenBank/DDBJ whole genome shotgun (WGS) entry which is preliminary data.</text>
</comment>
<dbReference type="PANTHER" id="PTHR31642:SF310">
    <property type="entry name" value="FATTY ALCOHOL:CAFFEOYL-COA ACYLTRANSFERASE"/>
    <property type="match status" value="1"/>
</dbReference>
<keyword evidence="3" id="KW-1185">Reference proteome</keyword>
<proteinExistence type="predicted"/>
<evidence type="ECO:0000313" key="3">
    <source>
        <dbReference type="Proteomes" id="UP000256645"/>
    </source>
</evidence>
<evidence type="ECO:0000256" key="1">
    <source>
        <dbReference type="ARBA" id="ARBA00022679"/>
    </source>
</evidence>
<dbReference type="GO" id="GO:0016747">
    <property type="term" value="F:acyltransferase activity, transferring groups other than amino-acyl groups"/>
    <property type="evidence" value="ECO:0007669"/>
    <property type="project" value="TreeGrafter"/>
</dbReference>
<protein>
    <recommendedName>
        <fullName evidence="4">Trichothecene 3-O-acetyltransferase</fullName>
    </recommendedName>
</protein>
<dbReference type="OrthoDB" id="671439at2759"/>
<dbReference type="GO" id="GO:0044550">
    <property type="term" value="P:secondary metabolite biosynthetic process"/>
    <property type="evidence" value="ECO:0007669"/>
    <property type="project" value="TreeGrafter"/>
</dbReference>
<dbReference type="EMBL" id="PDLM01000017">
    <property type="protein sequence ID" value="RDW58825.1"/>
    <property type="molecule type" value="Genomic_DNA"/>
</dbReference>
<dbReference type="Gene3D" id="3.30.559.10">
    <property type="entry name" value="Chloramphenicol acetyltransferase-like domain"/>
    <property type="match status" value="2"/>
</dbReference>
<dbReference type="STRING" id="1849047.A0A3D8QAG0"/>
<name>A0A3D8QAG0_9HELO</name>
<dbReference type="InterPro" id="IPR023213">
    <property type="entry name" value="CAT-like_dom_sf"/>
</dbReference>
<dbReference type="PANTHER" id="PTHR31642">
    <property type="entry name" value="TRICHOTHECENE 3-O-ACETYLTRANSFERASE"/>
    <property type="match status" value="1"/>
</dbReference>
<dbReference type="AlphaFoldDB" id="A0A3D8QAG0"/>
<evidence type="ECO:0008006" key="4">
    <source>
        <dbReference type="Google" id="ProtNLM"/>
    </source>
</evidence>
<accession>A0A3D8QAG0</accession>
<sequence>MASKKHTALLSPLDQIMPRVHIRIALVFPTNDYRLALSDLQSGLERTCESLPFLKGYVFNKSSDRDQLVISWDTSSSTPTIREQPTPDGYPSYAMLLEKSCSTKHYAFSLFPFMERGKENSEEGAEVFGAAYIKVEGGIVLFISMHHNVMDGPGLGELVKLWARHTSRGDFPTPELQLDINEISARRAMILERLSDTRKESDRALTVADILAKHSEYTMRSSLTQTEQTSAAVPTAPCTSRVFTFSHQKLSTVKTTLAHAVDSSFLTINNTLSAIIWSHISHIRCTRPTHPEPSLISRLGFAVNGRRILNLLDPPYLGNVAFFAHAELPMAAFSPAASYTAHDGLAPIISGIAAATREIDKTHIEEVNRLPDLLHSLSDLVVGWNILGGPHLSITSWAQLGVYDADFGDALGKPQLVRVPDVPRDGLVIILPRRREQGTKEEIEIMVYLRKDDMERLEKDEAWMSWCA</sequence>
<gene>
    <name evidence="2" type="ORF">BP6252_13301</name>
</gene>